<comment type="similarity">
    <text evidence="2">Belongs to the FAD-dependent glycerol-3-phosphate dehydrogenase family.</text>
</comment>
<evidence type="ECO:0000256" key="8">
    <source>
        <dbReference type="ARBA" id="ARBA00023002"/>
    </source>
</evidence>
<evidence type="ECO:0000256" key="11">
    <source>
        <dbReference type="SAM" id="Phobius"/>
    </source>
</evidence>
<dbReference type="RefSeq" id="WP_172584627.1">
    <property type="nucleotide sequence ID" value="NZ_BLAM01000105.1"/>
</dbReference>
<dbReference type="Pfam" id="PF01266">
    <property type="entry name" value="DAO"/>
    <property type="match status" value="1"/>
</dbReference>
<comment type="cofactor">
    <cofactor evidence="1">
        <name>FAD</name>
        <dbReference type="ChEBI" id="CHEBI:57692"/>
    </cofactor>
</comment>
<dbReference type="EC" id="1.1.3.21" evidence="3"/>
<gene>
    <name evidence="14" type="primary">glpA_1</name>
    <name evidence="14" type="ORF">SY212_10920</name>
</gene>
<organism evidence="14">
    <name type="scientific">Ligilactobacillus agilis</name>
    <dbReference type="NCBI Taxonomy" id="1601"/>
    <lineage>
        <taxon>Bacteria</taxon>
        <taxon>Bacillati</taxon>
        <taxon>Bacillota</taxon>
        <taxon>Bacilli</taxon>
        <taxon>Lactobacillales</taxon>
        <taxon>Lactobacillaceae</taxon>
        <taxon>Ligilactobacillus</taxon>
    </lineage>
</organism>
<keyword evidence="6" id="KW-0319">Glycerol metabolism</keyword>
<dbReference type="PANTHER" id="PTHR11985">
    <property type="entry name" value="GLYCEROL-3-PHOSPHATE DEHYDROGENASE"/>
    <property type="match status" value="1"/>
</dbReference>
<dbReference type="GO" id="GO:0046168">
    <property type="term" value="P:glycerol-3-phosphate catabolic process"/>
    <property type="evidence" value="ECO:0007669"/>
    <property type="project" value="TreeGrafter"/>
</dbReference>
<protein>
    <recommendedName>
        <fullName evidence="4">Alpha-glycerophosphate oxidase</fullName>
        <ecNumber evidence="3">1.1.3.21</ecNumber>
    </recommendedName>
    <alternativeName>
        <fullName evidence="9">Glycerol-3-phosphate oxidase</fullName>
    </alternativeName>
</protein>
<evidence type="ECO:0000256" key="3">
    <source>
        <dbReference type="ARBA" id="ARBA00013104"/>
    </source>
</evidence>
<dbReference type="Gene3D" id="3.30.9.10">
    <property type="entry name" value="D-Amino Acid Oxidase, subunit A, domain 2"/>
    <property type="match status" value="1"/>
</dbReference>
<name>A0A6F9XLD0_9LACO</name>
<dbReference type="PROSITE" id="PS00977">
    <property type="entry name" value="FAD_G3PDH_1"/>
    <property type="match status" value="1"/>
</dbReference>
<evidence type="ECO:0000256" key="10">
    <source>
        <dbReference type="ARBA" id="ARBA00049503"/>
    </source>
</evidence>
<dbReference type="SUPFAM" id="SSF54373">
    <property type="entry name" value="FAD-linked reductases, C-terminal domain"/>
    <property type="match status" value="1"/>
</dbReference>
<dbReference type="PANTHER" id="PTHR11985:SF35">
    <property type="entry name" value="ANAEROBIC GLYCEROL-3-PHOSPHATE DEHYDROGENASE SUBUNIT A"/>
    <property type="match status" value="1"/>
</dbReference>
<dbReference type="InterPro" id="IPR036188">
    <property type="entry name" value="FAD/NAD-bd_sf"/>
</dbReference>
<evidence type="ECO:0000259" key="12">
    <source>
        <dbReference type="Pfam" id="PF01266"/>
    </source>
</evidence>
<comment type="caution">
    <text evidence="14">The sequence shown here is derived from an EMBL/GenBank/DDBJ whole genome shotgun (WGS) entry which is preliminary data.</text>
</comment>
<dbReference type="AlphaFoldDB" id="A0A6F9XLD0"/>
<feature type="domain" description="Alpha-glycerophosphate oxidase C-terminal" evidence="13">
    <location>
        <begin position="467"/>
        <end position="588"/>
    </location>
</feature>
<evidence type="ECO:0000256" key="4">
    <source>
        <dbReference type="ARBA" id="ARBA00021658"/>
    </source>
</evidence>
<keyword evidence="8" id="KW-0560">Oxidoreductase</keyword>
<dbReference type="NCBIfam" id="NF033461">
    <property type="entry name" value="glycerol3P_ox_1"/>
    <property type="match status" value="1"/>
</dbReference>
<evidence type="ECO:0000313" key="14">
    <source>
        <dbReference type="EMBL" id="GET06062.1"/>
    </source>
</evidence>
<keyword evidence="11" id="KW-0812">Transmembrane</keyword>
<evidence type="ECO:0000256" key="9">
    <source>
        <dbReference type="ARBA" id="ARBA00032349"/>
    </source>
</evidence>
<dbReference type="InterPro" id="IPR000447">
    <property type="entry name" value="G3P_DH_FAD-dep"/>
</dbReference>
<evidence type="ECO:0000256" key="1">
    <source>
        <dbReference type="ARBA" id="ARBA00001974"/>
    </source>
</evidence>
<evidence type="ECO:0000256" key="7">
    <source>
        <dbReference type="ARBA" id="ARBA00022827"/>
    </source>
</evidence>
<dbReference type="Gene3D" id="3.50.50.60">
    <property type="entry name" value="FAD/NAD(P)-binding domain"/>
    <property type="match status" value="1"/>
</dbReference>
<dbReference type="EMBL" id="BLAM01000105">
    <property type="protein sequence ID" value="GET06062.1"/>
    <property type="molecule type" value="Genomic_DNA"/>
</dbReference>
<keyword evidence="11" id="KW-0472">Membrane</keyword>
<proteinExistence type="inferred from homology"/>
<dbReference type="InterPro" id="IPR038299">
    <property type="entry name" value="DAO_C_sf"/>
</dbReference>
<dbReference type="Proteomes" id="UP000494265">
    <property type="component" value="Unassembled WGS sequence"/>
</dbReference>
<dbReference type="SUPFAM" id="SSF51905">
    <property type="entry name" value="FAD/NAD(P)-binding domain"/>
    <property type="match status" value="1"/>
</dbReference>
<dbReference type="GO" id="GO:0006071">
    <property type="term" value="P:glycerol metabolic process"/>
    <property type="evidence" value="ECO:0007669"/>
    <property type="project" value="UniProtKB-KW"/>
</dbReference>
<keyword evidence="11" id="KW-1133">Transmembrane helix</keyword>
<feature type="transmembrane region" description="Helical" evidence="11">
    <location>
        <begin position="20"/>
        <end position="40"/>
    </location>
</feature>
<dbReference type="PRINTS" id="PR01001">
    <property type="entry name" value="FADG3PDH"/>
</dbReference>
<dbReference type="InterPro" id="IPR006076">
    <property type="entry name" value="FAD-dep_OxRdtase"/>
</dbReference>
<sequence length="612" mass="67305">MTFSYQIRKETLARLKNEELDLLIVGGGITGAGVALQAVASGIKTGLVEMQDFAEGTSSRSTKLVHGGIRYLKTFDVGVVADTVQERAVIQRIAPHIPRPFPMLLPIYDDPNSTFDMFSIKIAMDLYDKLAGIKGTQYANYTIDREEVLQREPGLKADGLLGAGVYLDYVNNDARLVIENIKEAAELGGLLVNRVKAVDVSHNEKQRISGIIARDELTGEEFPIKAKLVINTTGPWVSRFLELDPKNGQGQVMRPTKGVHLVVDQSRLSVPQPTYFDSGAGDGRMIFVIPREGKTYFGTTDTDFNGDYSRPQVEQADVDYLLAAVNNRYPQAGLTLNDIESSWAGIRPLIEANGSSDYNGGGANRGKVSEESFEKLVTTVTDYTKKAASRLEVEQAISNLKTARSERVLSPTQVSRGSSLDLGDDGLITLSGGKITDYRKMAAGALTLIRKLLRTQFKIVAKEIDSKSLQVSGGHFDPTNIEATMKFYQKIAMDKGIPAADAVYLANLYGSNTGRVISYANFVKAAPGLSSADTLSLHYAIDEEMVLSPVDYLLRRTNNIFFHADELSFKQEAFVDEMARVLGWSKEETVAKQAELKQTLEQAQLTYLKQKR</sequence>
<evidence type="ECO:0000259" key="13">
    <source>
        <dbReference type="Pfam" id="PF16901"/>
    </source>
</evidence>
<accession>A0A6F9XLD0</accession>
<comment type="catalytic activity">
    <reaction evidence="10">
        <text>sn-glycerol 3-phosphate + O2 = dihydroxyacetone phosphate + H2O2</text>
        <dbReference type="Rhea" id="RHEA:18369"/>
        <dbReference type="ChEBI" id="CHEBI:15379"/>
        <dbReference type="ChEBI" id="CHEBI:16240"/>
        <dbReference type="ChEBI" id="CHEBI:57597"/>
        <dbReference type="ChEBI" id="CHEBI:57642"/>
        <dbReference type="EC" id="1.1.3.21"/>
    </reaction>
</comment>
<dbReference type="InterPro" id="IPR031656">
    <property type="entry name" value="DAO_C"/>
</dbReference>
<dbReference type="Pfam" id="PF16901">
    <property type="entry name" value="DAO_C"/>
    <property type="match status" value="1"/>
</dbReference>
<dbReference type="GO" id="GO:0004368">
    <property type="term" value="F:glycerol-3-phosphate dehydrogenase (quinone) activity"/>
    <property type="evidence" value="ECO:0007669"/>
    <property type="project" value="InterPro"/>
</dbReference>
<dbReference type="GO" id="GO:0004369">
    <property type="term" value="F:glycerol-3-phosphate oxidase activity"/>
    <property type="evidence" value="ECO:0007669"/>
    <property type="project" value="UniProtKB-EC"/>
</dbReference>
<evidence type="ECO:0000256" key="2">
    <source>
        <dbReference type="ARBA" id="ARBA00007330"/>
    </source>
</evidence>
<evidence type="ECO:0000256" key="6">
    <source>
        <dbReference type="ARBA" id="ARBA00022798"/>
    </source>
</evidence>
<feature type="domain" description="FAD dependent oxidoreductase" evidence="12">
    <location>
        <begin position="21"/>
        <end position="353"/>
    </location>
</feature>
<keyword evidence="5" id="KW-0285">Flavoprotein</keyword>
<reference evidence="14" key="1">
    <citation type="submission" date="2019-10" db="EMBL/GenBank/DDBJ databases">
        <title>Lactobacillus agilis SY212 Whole Genome Sequencing Project.</title>
        <authorList>
            <person name="Suzuki S."/>
            <person name="Endo A."/>
            <person name="Maeno S."/>
            <person name="Shiwa Y."/>
            <person name="Matsutani M."/>
            <person name="Kajikawa A."/>
        </authorList>
    </citation>
    <scope>NUCLEOTIDE SEQUENCE</scope>
    <source>
        <strain evidence="14">SY212</strain>
    </source>
</reference>
<keyword evidence="7" id="KW-0274">FAD</keyword>
<dbReference type="Gene3D" id="1.10.8.870">
    <property type="entry name" value="Alpha-glycerophosphate oxidase, cap domain"/>
    <property type="match status" value="1"/>
</dbReference>
<evidence type="ECO:0000256" key="5">
    <source>
        <dbReference type="ARBA" id="ARBA00022630"/>
    </source>
</evidence>